<feature type="chain" id="PRO_5040416753" evidence="1">
    <location>
        <begin position="23"/>
        <end position="350"/>
    </location>
</feature>
<dbReference type="OrthoDB" id="3679320at2759"/>
<protein>
    <submittedName>
        <fullName evidence="2">Uncharacterized protein</fullName>
    </submittedName>
</protein>
<comment type="caution">
    <text evidence="2">The sequence shown here is derived from an EMBL/GenBank/DDBJ whole genome shotgun (WGS) entry which is preliminary data.</text>
</comment>
<proteinExistence type="predicted"/>
<name>A0A9P9IZ09_9PLEO</name>
<keyword evidence="3" id="KW-1185">Reference proteome</keyword>
<accession>A0A9P9IZ09</accession>
<dbReference type="EMBL" id="JAGMWT010000002">
    <property type="protein sequence ID" value="KAH7135634.1"/>
    <property type="molecule type" value="Genomic_DNA"/>
</dbReference>
<feature type="signal peptide" evidence="1">
    <location>
        <begin position="1"/>
        <end position="22"/>
    </location>
</feature>
<evidence type="ECO:0000256" key="1">
    <source>
        <dbReference type="SAM" id="SignalP"/>
    </source>
</evidence>
<dbReference type="AlphaFoldDB" id="A0A9P9IZ09"/>
<reference evidence="2" key="1">
    <citation type="journal article" date="2021" name="Nat. Commun.">
        <title>Genetic determinants of endophytism in the Arabidopsis root mycobiome.</title>
        <authorList>
            <person name="Mesny F."/>
            <person name="Miyauchi S."/>
            <person name="Thiergart T."/>
            <person name="Pickel B."/>
            <person name="Atanasova L."/>
            <person name="Karlsson M."/>
            <person name="Huettel B."/>
            <person name="Barry K.W."/>
            <person name="Haridas S."/>
            <person name="Chen C."/>
            <person name="Bauer D."/>
            <person name="Andreopoulos W."/>
            <person name="Pangilinan J."/>
            <person name="LaButti K."/>
            <person name="Riley R."/>
            <person name="Lipzen A."/>
            <person name="Clum A."/>
            <person name="Drula E."/>
            <person name="Henrissat B."/>
            <person name="Kohler A."/>
            <person name="Grigoriev I.V."/>
            <person name="Martin F.M."/>
            <person name="Hacquard S."/>
        </authorList>
    </citation>
    <scope>NUCLEOTIDE SEQUENCE</scope>
    <source>
        <strain evidence="2">MPI-CAGE-CH-0243</strain>
    </source>
</reference>
<evidence type="ECO:0000313" key="3">
    <source>
        <dbReference type="Proteomes" id="UP000700596"/>
    </source>
</evidence>
<dbReference type="Proteomes" id="UP000700596">
    <property type="component" value="Unassembled WGS sequence"/>
</dbReference>
<organism evidence="2 3">
    <name type="scientific">Dendryphion nanum</name>
    <dbReference type="NCBI Taxonomy" id="256645"/>
    <lineage>
        <taxon>Eukaryota</taxon>
        <taxon>Fungi</taxon>
        <taxon>Dikarya</taxon>
        <taxon>Ascomycota</taxon>
        <taxon>Pezizomycotina</taxon>
        <taxon>Dothideomycetes</taxon>
        <taxon>Pleosporomycetidae</taxon>
        <taxon>Pleosporales</taxon>
        <taxon>Torulaceae</taxon>
        <taxon>Dendryphion</taxon>
    </lineage>
</organism>
<keyword evidence="1" id="KW-0732">Signal</keyword>
<evidence type="ECO:0000313" key="2">
    <source>
        <dbReference type="EMBL" id="KAH7135634.1"/>
    </source>
</evidence>
<sequence>MSKTFLTLFALATVCLSATTWSENLVLADCGIGLGPNGGSTSREMMYYSNAAWGAPTYMKNVPWDGSYPWRTSGVSQTLPNGDKWSVVINNTVGDPKLAGFAWHTYDPVALACWSRHLDGLFTLADGKKCSMAYICNHTPPPAPVPAPVVPPTKFTFNVREETVALVGHHTPSSILNLVEWSGTEGRYCADKRITIPNSAKFNKPTLPDCSIKFSCGPNRAKMMNSAAIQIAEKTNGLWKYETQDLPNCKKTVTCMTPQSCVTVCHQNAECTCGGQPDRREVTNVPGRVVLDIEGDAQSRFEYEIVCPKEQREKDCGICNAAKLGALALDLVSFGLASALVGGACSMDGC</sequence>
<gene>
    <name evidence="2" type="ORF">B0J11DRAFT_596808</name>
</gene>